<comment type="subcellular location">
    <subcellularLocation>
        <location evidence="1">Periplasm</location>
    </subcellularLocation>
</comment>
<dbReference type="Pfam" id="PF03150">
    <property type="entry name" value="CCP_MauG"/>
    <property type="match status" value="1"/>
</dbReference>
<dbReference type="EMBL" id="PUHY01000012">
    <property type="protein sequence ID" value="PQO32941.1"/>
    <property type="molecule type" value="Genomic_DNA"/>
</dbReference>
<dbReference type="GO" id="GO:0042597">
    <property type="term" value="C:periplasmic space"/>
    <property type="evidence" value="ECO:0007669"/>
    <property type="project" value="UniProtKB-SubCell"/>
</dbReference>
<dbReference type="GO" id="GO:0046872">
    <property type="term" value="F:metal ion binding"/>
    <property type="evidence" value="ECO:0007669"/>
    <property type="project" value="UniProtKB-KW"/>
</dbReference>
<dbReference type="Proteomes" id="UP000238322">
    <property type="component" value="Unassembled WGS sequence"/>
</dbReference>
<keyword evidence="10 13" id="KW-0408">Iron</keyword>
<comment type="function">
    <text evidence="11">Involved in methylamine metabolism. Essential for the maturation of the beta subunit of MADH, presumably via a step in the biosynthesis of tryptophan tryptophylquinone (TTQ), the cofactor of MADH.</text>
</comment>
<feature type="region of interest" description="Disordered" evidence="14">
    <location>
        <begin position="30"/>
        <end position="58"/>
    </location>
</feature>
<dbReference type="PANTHER" id="PTHR30600:SF10">
    <property type="entry name" value="BLL6722 PROTEIN"/>
    <property type="match status" value="1"/>
</dbReference>
<accession>A0A2S8FLA7</accession>
<keyword evidence="6" id="KW-0732">Signal</keyword>
<evidence type="ECO:0000256" key="10">
    <source>
        <dbReference type="ARBA" id="ARBA00023004"/>
    </source>
</evidence>
<dbReference type="PANTHER" id="PTHR30600">
    <property type="entry name" value="CYTOCHROME C PEROXIDASE-RELATED"/>
    <property type="match status" value="1"/>
</dbReference>
<dbReference type="InterPro" id="IPR036909">
    <property type="entry name" value="Cyt_c-like_dom_sf"/>
</dbReference>
<dbReference type="SUPFAM" id="SSF46626">
    <property type="entry name" value="Cytochrome c"/>
    <property type="match status" value="2"/>
</dbReference>
<keyword evidence="5 13" id="KW-0479">Metal-binding</keyword>
<dbReference type="FunFam" id="1.10.760.10:FF:000019">
    <property type="entry name" value="Di-heme cytochrome C peroxidase"/>
    <property type="match status" value="1"/>
</dbReference>
<dbReference type="InterPro" id="IPR051395">
    <property type="entry name" value="Cytochrome_c_Peroxidase/MauG"/>
</dbReference>
<evidence type="ECO:0000256" key="8">
    <source>
        <dbReference type="ARBA" id="ARBA00022982"/>
    </source>
</evidence>
<feature type="compositionally biased region" description="Basic and acidic residues" evidence="14">
    <location>
        <begin position="47"/>
        <end position="58"/>
    </location>
</feature>
<evidence type="ECO:0000256" key="4">
    <source>
        <dbReference type="ARBA" id="ARBA00022617"/>
    </source>
</evidence>
<keyword evidence="9" id="KW-0560">Oxidoreductase</keyword>
<name>A0A2S8FLA7_9BACT</name>
<proteinExistence type="predicted"/>
<evidence type="ECO:0000256" key="6">
    <source>
        <dbReference type="ARBA" id="ARBA00022729"/>
    </source>
</evidence>
<evidence type="ECO:0000256" key="11">
    <source>
        <dbReference type="ARBA" id="ARBA00058991"/>
    </source>
</evidence>
<keyword evidence="7" id="KW-0574">Periplasm</keyword>
<dbReference type="AlphaFoldDB" id="A0A2S8FLA7"/>
<dbReference type="GO" id="GO:0009055">
    <property type="term" value="F:electron transfer activity"/>
    <property type="evidence" value="ECO:0007669"/>
    <property type="project" value="InterPro"/>
</dbReference>
<evidence type="ECO:0000256" key="3">
    <source>
        <dbReference type="ARBA" id="ARBA00022448"/>
    </source>
</evidence>
<protein>
    <recommendedName>
        <fullName evidence="12">Methylamine utilization protein MauG</fullName>
    </recommendedName>
</protein>
<dbReference type="InterPro" id="IPR009056">
    <property type="entry name" value="Cyt_c-like_dom"/>
</dbReference>
<evidence type="ECO:0000256" key="12">
    <source>
        <dbReference type="ARBA" id="ARBA00073576"/>
    </source>
</evidence>
<reference evidence="16 17" key="1">
    <citation type="submission" date="2018-02" db="EMBL/GenBank/DDBJ databases">
        <title>Comparative genomes isolates from brazilian mangrove.</title>
        <authorList>
            <person name="Araujo J.E."/>
            <person name="Taketani R.G."/>
            <person name="Silva M.C.P."/>
            <person name="Loureco M.V."/>
            <person name="Andreote F.D."/>
        </authorList>
    </citation>
    <scope>NUCLEOTIDE SEQUENCE [LARGE SCALE GENOMIC DNA]</scope>
    <source>
        <strain evidence="16 17">Hex-1 MGV</strain>
    </source>
</reference>
<keyword evidence="16" id="KW-0575">Peroxidase</keyword>
<sequence>MQPRVAEPNQRFQLAEAEMSDVVEALKKRLAGSSPIQPVASNGRLKPRPETSEQERTKRAAELREIYTQPSDKWPAPNVDADVSWKEIGLLPEVTHPESNPYNEAKEALGHALFFDPRLSGSGQMACASCHDPDLAWSDGRTTSFGHSRKMLTRNAPTTRFAAFQDQFFWDGRALTLEEQAVAVLLNPDEMHASPDHVRNVVASITPYQKLFGEAFGNEEVTIERVGQAIACFERMAVHGRTRFDAFMKGKTNVMSDAAIRGMDLFRRDARCMNCHHGPLFSDGQFHDVGLSYYGRKFEDLGRYNITGQAEDVGRFRTPTLRDVTATGPLMHNGLFQLAGVLNMYNAGMPTLKRKDHQQDDDLFPTKSPHLKPLGLNKHDLEDLAAFLSTLEEPKLRVRPPELPGLHPAP</sequence>
<evidence type="ECO:0000313" key="16">
    <source>
        <dbReference type="EMBL" id="PQO32941.1"/>
    </source>
</evidence>
<dbReference type="OrthoDB" id="9772811at2"/>
<comment type="pathway">
    <text evidence="2">One-carbon metabolism; methylamine degradation.</text>
</comment>
<dbReference type="GO" id="GO:0020037">
    <property type="term" value="F:heme binding"/>
    <property type="evidence" value="ECO:0007669"/>
    <property type="project" value="InterPro"/>
</dbReference>
<keyword evidence="3" id="KW-0813">Transport</keyword>
<dbReference type="PROSITE" id="PS51007">
    <property type="entry name" value="CYTC"/>
    <property type="match status" value="1"/>
</dbReference>
<evidence type="ECO:0000256" key="14">
    <source>
        <dbReference type="SAM" id="MobiDB-lite"/>
    </source>
</evidence>
<keyword evidence="8" id="KW-0249">Electron transport</keyword>
<dbReference type="Gene3D" id="1.10.760.10">
    <property type="entry name" value="Cytochrome c-like domain"/>
    <property type="match status" value="2"/>
</dbReference>
<evidence type="ECO:0000313" key="17">
    <source>
        <dbReference type="Proteomes" id="UP000238322"/>
    </source>
</evidence>
<dbReference type="GO" id="GO:0004130">
    <property type="term" value="F:cytochrome-c peroxidase activity"/>
    <property type="evidence" value="ECO:0007669"/>
    <property type="project" value="TreeGrafter"/>
</dbReference>
<evidence type="ECO:0000256" key="2">
    <source>
        <dbReference type="ARBA" id="ARBA00004856"/>
    </source>
</evidence>
<keyword evidence="4 13" id="KW-0349">Heme</keyword>
<evidence type="ECO:0000259" key="15">
    <source>
        <dbReference type="PROSITE" id="PS51007"/>
    </source>
</evidence>
<evidence type="ECO:0000256" key="1">
    <source>
        <dbReference type="ARBA" id="ARBA00004418"/>
    </source>
</evidence>
<evidence type="ECO:0000256" key="9">
    <source>
        <dbReference type="ARBA" id="ARBA00023002"/>
    </source>
</evidence>
<evidence type="ECO:0000256" key="7">
    <source>
        <dbReference type="ARBA" id="ARBA00022764"/>
    </source>
</evidence>
<comment type="caution">
    <text evidence="16">The sequence shown here is derived from an EMBL/GenBank/DDBJ whole genome shotgun (WGS) entry which is preliminary data.</text>
</comment>
<feature type="domain" description="Cytochrome c" evidence="15">
    <location>
        <begin position="257"/>
        <end position="392"/>
    </location>
</feature>
<evidence type="ECO:0000256" key="13">
    <source>
        <dbReference type="PROSITE-ProRule" id="PRU00433"/>
    </source>
</evidence>
<gene>
    <name evidence="16" type="ORF">C5Y83_21205</name>
</gene>
<dbReference type="InterPro" id="IPR004852">
    <property type="entry name" value="Di-haem_cyt_c_peroxidsae"/>
</dbReference>
<organism evidence="16 17">
    <name type="scientific">Blastopirellula marina</name>
    <dbReference type="NCBI Taxonomy" id="124"/>
    <lineage>
        <taxon>Bacteria</taxon>
        <taxon>Pseudomonadati</taxon>
        <taxon>Planctomycetota</taxon>
        <taxon>Planctomycetia</taxon>
        <taxon>Pirellulales</taxon>
        <taxon>Pirellulaceae</taxon>
        <taxon>Blastopirellula</taxon>
    </lineage>
</organism>
<evidence type="ECO:0000256" key="5">
    <source>
        <dbReference type="ARBA" id="ARBA00022723"/>
    </source>
</evidence>